<gene>
    <name evidence="1" type="ORF">BISU_1895</name>
</gene>
<protein>
    <submittedName>
        <fullName evidence="1">Uncharacterized protein</fullName>
    </submittedName>
</protein>
<organism evidence="1 2">
    <name type="scientific">Bifidobacterium subtile</name>
    <dbReference type="NCBI Taxonomy" id="77635"/>
    <lineage>
        <taxon>Bacteria</taxon>
        <taxon>Bacillati</taxon>
        <taxon>Actinomycetota</taxon>
        <taxon>Actinomycetes</taxon>
        <taxon>Bifidobacteriales</taxon>
        <taxon>Bifidobacteriaceae</taxon>
        <taxon>Bifidobacterium</taxon>
    </lineage>
</organism>
<dbReference type="RefSeq" id="WP_152599303.1">
    <property type="nucleotide sequence ID" value="NZ_CP062939.1"/>
</dbReference>
<dbReference type="Proteomes" id="UP000029055">
    <property type="component" value="Unassembled WGS sequence"/>
</dbReference>
<evidence type="ECO:0000313" key="1">
    <source>
        <dbReference type="EMBL" id="KFJ04329.1"/>
    </source>
</evidence>
<reference evidence="1 2" key="1">
    <citation type="submission" date="2014-03" db="EMBL/GenBank/DDBJ databases">
        <title>Genomics of Bifidobacteria.</title>
        <authorList>
            <person name="Ventura M."/>
            <person name="Milani C."/>
            <person name="Lugli G.A."/>
        </authorList>
    </citation>
    <scope>NUCLEOTIDE SEQUENCE [LARGE SCALE GENOMIC DNA]</scope>
    <source>
        <strain evidence="1 2">LMG 11597</strain>
    </source>
</reference>
<dbReference type="OrthoDB" id="5141140at2"/>
<proteinExistence type="predicted"/>
<dbReference type="EMBL" id="JGZR01000004">
    <property type="protein sequence ID" value="KFJ04329.1"/>
    <property type="molecule type" value="Genomic_DNA"/>
</dbReference>
<dbReference type="eggNOG" id="ENOG5032MEA">
    <property type="taxonomic scope" value="Bacteria"/>
</dbReference>
<name>A0A087E978_9BIFI</name>
<comment type="caution">
    <text evidence="1">The sequence shown here is derived from an EMBL/GenBank/DDBJ whole genome shotgun (WGS) entry which is preliminary data.</text>
</comment>
<accession>A0A087E978</accession>
<keyword evidence="2" id="KW-1185">Reference proteome</keyword>
<sequence>MTIGEDNFRELLENYGPWALSYLLNCSVSELETPSDFAKNISTEQDQVILHLWSILKTRERVTPQELPNILQSELSQLIDRRISVGNALRGLCHGQTPRIPENVSPAERCLWTLTESAYPALLADYSMRHDEENISANYWSYDMYSNLANNDLCDWLHDHDNAFSDFSGDEGNLIRYAVHSTGMSGSTQLNTLAMQVINTAWIASLHSGDEETPPDFATLFEEVRTVFEEVRNGLSTGEYRSFVLVGLSGVILPAESQSASLRGFEILPWQPADARFSSVFDDRYYSTSTASMSKEVQFHYHGDVVVKIPITLKVAFPEHAEEHSSDLFRLSNELRHEINRKVRLVQLALLLSQPTIAPAGRWVWQTVIDPLSNGSGVAYEPKSPYSNNQGSLVLTVQNVENWRIWLERFLGHEQGLKKLSIGIRHLLSAVNEREDPDDKLLDAVVAWENLFGVKQQTTFRVTAALACLLDQEPSVYKEKQKQLSKIYDVRSRVIHGSAKAQHTKARYEKSYQTPAYESAISVAVAAYRTVLTSHVDLLACADSEKRNSQILEGKAEEVRTTLSSYEKRTWRWNVSSC</sequence>
<evidence type="ECO:0000313" key="2">
    <source>
        <dbReference type="Proteomes" id="UP000029055"/>
    </source>
</evidence>
<dbReference type="AlphaFoldDB" id="A0A087E978"/>